<evidence type="ECO:0000313" key="25">
    <source>
        <dbReference type="EMBL" id="MEE6188166.1"/>
    </source>
</evidence>
<dbReference type="Pfam" id="PF01148">
    <property type="entry name" value="CTP_transf_1"/>
    <property type="match status" value="1"/>
</dbReference>
<dbReference type="EC" id="2.7.7.41" evidence="6"/>
<evidence type="ECO:0000256" key="24">
    <source>
        <dbReference type="SAM" id="Phobius"/>
    </source>
</evidence>
<comment type="subcellular location">
    <subcellularLocation>
        <location evidence="2">Cell membrane</location>
        <topology evidence="2">Multi-pass membrane protein</topology>
    </subcellularLocation>
</comment>
<proteinExistence type="inferred from homology"/>
<evidence type="ECO:0000256" key="22">
    <source>
        <dbReference type="ARBA" id="ARBA00032743"/>
    </source>
</evidence>
<keyword evidence="10 25" id="KW-0808">Transferase</keyword>
<dbReference type="Proteomes" id="UP001357452">
    <property type="component" value="Unassembled WGS sequence"/>
</dbReference>
<comment type="caution">
    <text evidence="25">The sequence shown here is derived from an EMBL/GenBank/DDBJ whole genome shotgun (WGS) entry which is preliminary data.</text>
</comment>
<dbReference type="GO" id="GO:0004605">
    <property type="term" value="F:phosphatidate cytidylyltransferase activity"/>
    <property type="evidence" value="ECO:0007669"/>
    <property type="project" value="UniProtKB-EC"/>
</dbReference>
<reference evidence="25 26" key="1">
    <citation type="submission" date="2024-01" db="EMBL/GenBank/DDBJ databases">
        <title>Niabella digestum sp. nov., isolated from waste digestion system.</title>
        <authorList>
            <person name="Zhang L."/>
        </authorList>
    </citation>
    <scope>NUCLEOTIDE SEQUENCE [LARGE SCALE GENOMIC DNA]</scope>
    <source>
        <strain evidence="25 26">A18</strain>
    </source>
</reference>
<feature type="transmembrane region" description="Helical" evidence="24">
    <location>
        <begin position="273"/>
        <end position="291"/>
    </location>
</feature>
<evidence type="ECO:0000256" key="18">
    <source>
        <dbReference type="ARBA" id="ARBA00029893"/>
    </source>
</evidence>
<comment type="catalytic activity">
    <reaction evidence="1">
        <text>a 1,2-diacyl-sn-glycero-3-phosphate + CTP + H(+) = a CDP-1,2-diacyl-sn-glycerol + diphosphate</text>
        <dbReference type="Rhea" id="RHEA:16229"/>
        <dbReference type="ChEBI" id="CHEBI:15378"/>
        <dbReference type="ChEBI" id="CHEBI:33019"/>
        <dbReference type="ChEBI" id="CHEBI:37563"/>
        <dbReference type="ChEBI" id="CHEBI:58332"/>
        <dbReference type="ChEBI" id="CHEBI:58608"/>
        <dbReference type="EC" id="2.7.7.41"/>
    </reaction>
</comment>
<keyword evidence="16" id="KW-0594">Phospholipid biosynthesis</keyword>
<evidence type="ECO:0000256" key="14">
    <source>
        <dbReference type="ARBA" id="ARBA00023098"/>
    </source>
</evidence>
<keyword evidence="13 24" id="KW-1133">Transmembrane helix</keyword>
<evidence type="ECO:0000256" key="11">
    <source>
        <dbReference type="ARBA" id="ARBA00022692"/>
    </source>
</evidence>
<comment type="pathway">
    <text evidence="3">Phospholipid metabolism; CDP-diacylglycerol biosynthesis; CDP-diacylglycerol from sn-glycerol 3-phosphate: step 3/3.</text>
</comment>
<sequence>MAFNWTTFWTRTFTALIFVAVMAAGLLGSYTSFFALITIIHFGCWYEYLKLIDKIHATRQDVFVHLGFALLGFHIVLLFGDFYFLGYHVARSFSFPFLVAGLVFIIWGIFRQAYIHKKALGIAALGLLYISLSVGLLLYMRLSQYPLIKDSGQLWGHENGFYVPIIIILAIWINDTMAYLVGSAIGKTPFSKISPKKTLEGTLSGMILCVAAITLILQPFFNWPLLLGISLMVSVFGTLGDLLESKIKRMAGVKDSGRIMPGHGGFLDRFDSLLIAVPAVWMFLELVNYLLK</sequence>
<evidence type="ECO:0000313" key="26">
    <source>
        <dbReference type="Proteomes" id="UP001357452"/>
    </source>
</evidence>
<evidence type="ECO:0000256" key="12">
    <source>
        <dbReference type="ARBA" id="ARBA00022695"/>
    </source>
</evidence>
<comment type="similarity">
    <text evidence="5">Belongs to the CDS family.</text>
</comment>
<keyword evidence="11 24" id="KW-0812">Transmembrane</keyword>
<feature type="transmembrane region" description="Helical" evidence="24">
    <location>
        <begin position="93"/>
        <end position="110"/>
    </location>
</feature>
<evidence type="ECO:0000256" key="23">
    <source>
        <dbReference type="ARBA" id="ARBA00033406"/>
    </source>
</evidence>
<evidence type="ECO:0000256" key="9">
    <source>
        <dbReference type="ARBA" id="ARBA00022516"/>
    </source>
</evidence>
<evidence type="ECO:0000256" key="20">
    <source>
        <dbReference type="ARBA" id="ARBA00032253"/>
    </source>
</evidence>
<keyword evidence="15 24" id="KW-0472">Membrane</keyword>
<evidence type="ECO:0000256" key="19">
    <source>
        <dbReference type="ARBA" id="ARBA00031825"/>
    </source>
</evidence>
<comment type="pathway">
    <text evidence="4">Lipid metabolism.</text>
</comment>
<organism evidence="25 26">
    <name type="scientific">Niabella digestorum</name>
    <dbReference type="NCBI Taxonomy" id="3117701"/>
    <lineage>
        <taxon>Bacteria</taxon>
        <taxon>Pseudomonadati</taxon>
        <taxon>Bacteroidota</taxon>
        <taxon>Chitinophagia</taxon>
        <taxon>Chitinophagales</taxon>
        <taxon>Chitinophagaceae</taxon>
        <taxon>Niabella</taxon>
    </lineage>
</organism>
<feature type="transmembrane region" description="Helical" evidence="24">
    <location>
        <begin position="12"/>
        <end position="42"/>
    </location>
</feature>
<dbReference type="PANTHER" id="PTHR46382:SF1">
    <property type="entry name" value="PHOSPHATIDATE CYTIDYLYLTRANSFERASE"/>
    <property type="match status" value="1"/>
</dbReference>
<name>A0ABU7RJL5_9BACT</name>
<evidence type="ECO:0000256" key="10">
    <source>
        <dbReference type="ARBA" id="ARBA00022679"/>
    </source>
</evidence>
<evidence type="ECO:0000256" key="16">
    <source>
        <dbReference type="ARBA" id="ARBA00023209"/>
    </source>
</evidence>
<feature type="transmembrane region" description="Helical" evidence="24">
    <location>
        <begin position="198"/>
        <end position="217"/>
    </location>
</feature>
<feature type="transmembrane region" description="Helical" evidence="24">
    <location>
        <begin position="161"/>
        <end position="186"/>
    </location>
</feature>
<evidence type="ECO:0000256" key="15">
    <source>
        <dbReference type="ARBA" id="ARBA00023136"/>
    </source>
</evidence>
<feature type="transmembrane region" description="Helical" evidence="24">
    <location>
        <begin position="62"/>
        <end position="87"/>
    </location>
</feature>
<feature type="transmembrane region" description="Helical" evidence="24">
    <location>
        <begin position="122"/>
        <end position="141"/>
    </location>
</feature>
<dbReference type="EMBL" id="JAZGLY010000009">
    <property type="protein sequence ID" value="MEE6188166.1"/>
    <property type="molecule type" value="Genomic_DNA"/>
</dbReference>
<evidence type="ECO:0000256" key="2">
    <source>
        <dbReference type="ARBA" id="ARBA00004651"/>
    </source>
</evidence>
<evidence type="ECO:0000256" key="4">
    <source>
        <dbReference type="ARBA" id="ARBA00005189"/>
    </source>
</evidence>
<evidence type="ECO:0000256" key="13">
    <source>
        <dbReference type="ARBA" id="ARBA00022989"/>
    </source>
</evidence>
<evidence type="ECO:0000256" key="1">
    <source>
        <dbReference type="ARBA" id="ARBA00001698"/>
    </source>
</evidence>
<evidence type="ECO:0000256" key="21">
    <source>
        <dbReference type="ARBA" id="ARBA00032396"/>
    </source>
</evidence>
<gene>
    <name evidence="25" type="ORF">V2H41_12870</name>
</gene>
<evidence type="ECO:0000256" key="6">
    <source>
        <dbReference type="ARBA" id="ARBA00012487"/>
    </source>
</evidence>
<keyword evidence="8" id="KW-1003">Cell membrane</keyword>
<dbReference type="RefSeq" id="WP_330975572.1">
    <property type="nucleotide sequence ID" value="NZ_JAZGLY010000009.1"/>
</dbReference>
<evidence type="ECO:0000256" key="17">
    <source>
        <dbReference type="ARBA" id="ARBA00023264"/>
    </source>
</evidence>
<keyword evidence="17" id="KW-1208">Phospholipid metabolism</keyword>
<keyword evidence="14" id="KW-0443">Lipid metabolism</keyword>
<evidence type="ECO:0000256" key="3">
    <source>
        <dbReference type="ARBA" id="ARBA00005119"/>
    </source>
</evidence>
<keyword evidence="26" id="KW-1185">Reference proteome</keyword>
<dbReference type="PANTHER" id="PTHR46382">
    <property type="entry name" value="PHOSPHATIDATE CYTIDYLYLTRANSFERASE"/>
    <property type="match status" value="1"/>
</dbReference>
<evidence type="ECO:0000256" key="7">
    <source>
        <dbReference type="ARBA" id="ARBA00019373"/>
    </source>
</evidence>
<evidence type="ECO:0000256" key="8">
    <source>
        <dbReference type="ARBA" id="ARBA00022475"/>
    </source>
</evidence>
<keyword evidence="12 25" id="KW-0548">Nucleotidyltransferase</keyword>
<evidence type="ECO:0000256" key="5">
    <source>
        <dbReference type="ARBA" id="ARBA00010185"/>
    </source>
</evidence>
<accession>A0ABU7RJL5</accession>
<protein>
    <recommendedName>
        <fullName evidence="7">Phosphatidate cytidylyltransferase</fullName>
        <ecNumber evidence="6">2.7.7.41</ecNumber>
    </recommendedName>
    <alternativeName>
        <fullName evidence="20">CDP-DAG synthase</fullName>
    </alternativeName>
    <alternativeName>
        <fullName evidence="22">CDP-DG synthase</fullName>
    </alternativeName>
    <alternativeName>
        <fullName evidence="18">CDP-diacylglycerol synthase</fullName>
    </alternativeName>
    <alternativeName>
        <fullName evidence="21">CDP-diglyceride pyrophosphorylase</fullName>
    </alternativeName>
    <alternativeName>
        <fullName evidence="23">CDP-diglyceride synthase</fullName>
    </alternativeName>
    <alternativeName>
        <fullName evidence="19">CTP:phosphatidate cytidylyltransferase</fullName>
    </alternativeName>
</protein>
<keyword evidence="9" id="KW-0444">Lipid biosynthesis</keyword>